<proteinExistence type="predicted"/>
<gene>
    <name evidence="2" type="ORF">ENR59_02015</name>
</gene>
<dbReference type="SMART" id="SM00746">
    <property type="entry name" value="TRASH"/>
    <property type="match status" value="1"/>
</dbReference>
<sequence>MWKFVIFAVAAFILWKMFAGDMKRRKEEAKKRQETLIAKGEMVKDPICGSYVSLEDSVRVNKDGKVLHFCSYECRDAYLKQIGQGDSGKE</sequence>
<reference evidence="2" key="1">
    <citation type="journal article" date="2020" name="mSystems">
        <title>Genome- and Community-Level Interaction Insights into Carbon Utilization and Element Cycling Functions of Hydrothermarchaeota in Hydrothermal Sediment.</title>
        <authorList>
            <person name="Zhou Z."/>
            <person name="Liu Y."/>
            <person name="Xu W."/>
            <person name="Pan J."/>
            <person name="Luo Z.H."/>
            <person name="Li M."/>
        </authorList>
    </citation>
    <scope>NUCLEOTIDE SEQUENCE [LARGE SCALE GENOMIC DNA]</scope>
    <source>
        <strain evidence="2">SpSt-413</strain>
    </source>
</reference>
<evidence type="ECO:0000259" key="1">
    <source>
        <dbReference type="SMART" id="SM00746"/>
    </source>
</evidence>
<evidence type="ECO:0000313" key="2">
    <source>
        <dbReference type="EMBL" id="HGG91713.1"/>
    </source>
</evidence>
<dbReference type="EMBL" id="DSRP01000141">
    <property type="protein sequence ID" value="HGG91713.1"/>
    <property type="molecule type" value="Genomic_DNA"/>
</dbReference>
<comment type="caution">
    <text evidence="2">The sequence shown here is derived from an EMBL/GenBank/DDBJ whole genome shotgun (WGS) entry which is preliminary data.</text>
</comment>
<feature type="domain" description="TRASH" evidence="1">
    <location>
        <begin position="45"/>
        <end position="82"/>
    </location>
</feature>
<name>A0A7C4AFU1_9BACT</name>
<organism evidence="2">
    <name type="scientific">Fundidesulfovibrio putealis</name>
    <dbReference type="NCBI Taxonomy" id="270496"/>
    <lineage>
        <taxon>Bacteria</taxon>
        <taxon>Pseudomonadati</taxon>
        <taxon>Thermodesulfobacteriota</taxon>
        <taxon>Desulfovibrionia</taxon>
        <taxon>Desulfovibrionales</taxon>
        <taxon>Desulfovibrionaceae</taxon>
        <taxon>Fundidesulfovibrio</taxon>
    </lineage>
</organism>
<dbReference type="AlphaFoldDB" id="A0A7C4AFU1"/>
<dbReference type="InterPro" id="IPR011017">
    <property type="entry name" value="TRASH_dom"/>
</dbReference>
<accession>A0A7C4AFU1</accession>
<protein>
    <submittedName>
        <fullName evidence="2">Transcriptional regulator</fullName>
    </submittedName>
</protein>